<evidence type="ECO:0008006" key="3">
    <source>
        <dbReference type="Google" id="ProtNLM"/>
    </source>
</evidence>
<dbReference type="InterPro" id="IPR038116">
    <property type="entry name" value="TrpR-like_sf"/>
</dbReference>
<reference evidence="1 2" key="1">
    <citation type="journal article" date="2016" name="Nat. Commun.">
        <title>Thousands of microbial genomes shed light on interconnected biogeochemical processes in an aquifer system.</title>
        <authorList>
            <person name="Anantharaman K."/>
            <person name="Brown C.T."/>
            <person name="Hug L.A."/>
            <person name="Sharon I."/>
            <person name="Castelle C.J."/>
            <person name="Probst A.J."/>
            <person name="Thomas B.C."/>
            <person name="Singh A."/>
            <person name="Wilkins M.J."/>
            <person name="Karaoz U."/>
            <person name="Brodie E.L."/>
            <person name="Williams K.H."/>
            <person name="Hubbard S.S."/>
            <person name="Banfield J.F."/>
        </authorList>
    </citation>
    <scope>NUCLEOTIDE SEQUENCE [LARGE SCALE GENOMIC DNA]</scope>
</reference>
<dbReference type="SUPFAM" id="SSF48295">
    <property type="entry name" value="TrpR-like"/>
    <property type="match status" value="1"/>
</dbReference>
<dbReference type="Proteomes" id="UP000176287">
    <property type="component" value="Unassembled WGS sequence"/>
</dbReference>
<evidence type="ECO:0000313" key="2">
    <source>
        <dbReference type="Proteomes" id="UP000176287"/>
    </source>
</evidence>
<organism evidence="1 2">
    <name type="scientific">Candidatus Liptonbacteria bacterium RIFCSPLOWO2_01_FULL_45_15</name>
    <dbReference type="NCBI Taxonomy" id="1798649"/>
    <lineage>
        <taxon>Bacteria</taxon>
        <taxon>Candidatus Liptoniibacteriota</taxon>
    </lineage>
</organism>
<name>A0A1G2CH25_9BACT</name>
<comment type="caution">
    <text evidence="1">The sequence shown here is derived from an EMBL/GenBank/DDBJ whole genome shotgun (WGS) entry which is preliminary data.</text>
</comment>
<dbReference type="GO" id="GO:0043565">
    <property type="term" value="F:sequence-specific DNA binding"/>
    <property type="evidence" value="ECO:0007669"/>
    <property type="project" value="InterPro"/>
</dbReference>
<accession>A0A1G2CH25</accession>
<evidence type="ECO:0000313" key="1">
    <source>
        <dbReference type="EMBL" id="OGZ00512.1"/>
    </source>
</evidence>
<dbReference type="EMBL" id="MHKZ01000019">
    <property type="protein sequence ID" value="OGZ00512.1"/>
    <property type="molecule type" value="Genomic_DNA"/>
</dbReference>
<protein>
    <recommendedName>
        <fullName evidence="3">HTH luxR-type domain-containing protein</fullName>
    </recommendedName>
</protein>
<gene>
    <name evidence="1" type="ORF">A3B13_01735</name>
</gene>
<dbReference type="Gene3D" id="1.10.1270.10">
    <property type="entry name" value="TrpR-like"/>
    <property type="match status" value="1"/>
</dbReference>
<sequence length="140" mass="16063">MNKKTTAKITDKNKLPALPALDDYSSRAEWEDACWRKVSASKDILDIISTSSERHDFVMRAAAIKAIISGKSYRQIGEELWLSSQTISSIKKALTGNNYRSYSERSKKERKKKVYSHTKSWHYGPKGTPRRTKYGIVYMP</sequence>
<dbReference type="AlphaFoldDB" id="A0A1G2CH25"/>
<dbReference type="InterPro" id="IPR010921">
    <property type="entry name" value="Trp_repressor/repl_initiator"/>
</dbReference>
<proteinExistence type="predicted"/>